<comment type="caution">
    <text evidence="2">The sequence shown here is derived from an EMBL/GenBank/DDBJ whole genome shotgun (WGS) entry which is preliminary data.</text>
</comment>
<gene>
    <name evidence="2" type="ORF">E2493_06110</name>
</gene>
<organism evidence="2 3">
    <name type="scientific">Sphingomonas parva</name>
    <dbReference type="NCBI Taxonomy" id="2555898"/>
    <lineage>
        <taxon>Bacteria</taxon>
        <taxon>Pseudomonadati</taxon>
        <taxon>Pseudomonadota</taxon>
        <taxon>Alphaproteobacteria</taxon>
        <taxon>Sphingomonadales</taxon>
        <taxon>Sphingomonadaceae</taxon>
        <taxon>Sphingomonas</taxon>
    </lineage>
</organism>
<name>A0A4Y8ZUF5_9SPHN</name>
<feature type="domain" description="RES" evidence="1">
    <location>
        <begin position="71"/>
        <end position="200"/>
    </location>
</feature>
<dbReference type="Proteomes" id="UP000298213">
    <property type="component" value="Unassembled WGS sequence"/>
</dbReference>
<proteinExistence type="predicted"/>
<dbReference type="SMART" id="SM00953">
    <property type="entry name" value="RES"/>
    <property type="match status" value="1"/>
</dbReference>
<evidence type="ECO:0000313" key="3">
    <source>
        <dbReference type="Proteomes" id="UP000298213"/>
    </source>
</evidence>
<dbReference type="AlphaFoldDB" id="A0A4Y8ZUF5"/>
<dbReference type="EMBL" id="SPDV01000009">
    <property type="protein sequence ID" value="TFI59097.1"/>
    <property type="molecule type" value="Genomic_DNA"/>
</dbReference>
<evidence type="ECO:0000313" key="2">
    <source>
        <dbReference type="EMBL" id="TFI59097.1"/>
    </source>
</evidence>
<dbReference type="OrthoDB" id="9795903at2"/>
<dbReference type="Pfam" id="PF08808">
    <property type="entry name" value="RES"/>
    <property type="match status" value="1"/>
</dbReference>
<sequence>MIPPLAEIAQQRTVRLIPTAYWKPPVLRPLVDDEEELALLESLEGLTSRRLTAPAAPRDYDRWGSSYIQAAFTYTRRGGNRFNDEARGAWYAGFHDRTSLAEVAFHKTRELGFIGHFHDEVQYRALHASFIGRFHDIRGMTPAPACLDPDPAVGYPEGQRLAAELAAAGSRGLLYPSVRDPGGVCLVAFQENVVQDVSPGAAWTLTWSGTAEWRATPA</sequence>
<accession>A0A4Y8ZUF5</accession>
<evidence type="ECO:0000259" key="1">
    <source>
        <dbReference type="SMART" id="SM00953"/>
    </source>
</evidence>
<dbReference type="InterPro" id="IPR014914">
    <property type="entry name" value="RES_dom"/>
</dbReference>
<keyword evidence="3" id="KW-1185">Reference proteome</keyword>
<reference evidence="2 3" key="1">
    <citation type="submission" date="2019-03" db="EMBL/GenBank/DDBJ databases">
        <title>Genome sequence of Sphingomonas sp. 17J27-24.</title>
        <authorList>
            <person name="Kim M."/>
            <person name="Maeng S."/>
            <person name="Sathiyaraj S."/>
        </authorList>
    </citation>
    <scope>NUCLEOTIDE SEQUENCE [LARGE SCALE GENOMIC DNA]</scope>
    <source>
        <strain evidence="2 3">17J27-24</strain>
    </source>
</reference>
<dbReference type="RefSeq" id="WP_135084792.1">
    <property type="nucleotide sequence ID" value="NZ_SPDV01000009.1"/>
</dbReference>
<protein>
    <submittedName>
        <fullName evidence="2">RES domain-containing protein</fullName>
    </submittedName>
</protein>